<keyword evidence="4" id="KW-1185">Reference proteome</keyword>
<dbReference type="InterPro" id="IPR016134">
    <property type="entry name" value="Dockerin_dom"/>
</dbReference>
<evidence type="ECO:0000259" key="2">
    <source>
        <dbReference type="PROSITE" id="PS51766"/>
    </source>
</evidence>
<feature type="domain" description="Dockerin" evidence="2">
    <location>
        <begin position="456"/>
        <end position="519"/>
    </location>
</feature>
<organism evidence="3 4">
    <name type="scientific">Ruminococcoides intestinale</name>
    <dbReference type="NCBI Taxonomy" id="3133162"/>
    <lineage>
        <taxon>Bacteria</taxon>
        <taxon>Bacillati</taxon>
        <taxon>Bacillota</taxon>
        <taxon>Clostridia</taxon>
        <taxon>Eubacteriales</taxon>
        <taxon>Oscillospiraceae</taxon>
        <taxon>Ruminococcoides</taxon>
    </lineage>
</organism>
<dbReference type="Gene3D" id="1.10.1330.10">
    <property type="entry name" value="Dockerin domain"/>
    <property type="match status" value="1"/>
</dbReference>
<dbReference type="Proteomes" id="UP001490816">
    <property type="component" value="Unassembled WGS sequence"/>
</dbReference>
<evidence type="ECO:0000313" key="3">
    <source>
        <dbReference type="EMBL" id="MEQ2469647.1"/>
    </source>
</evidence>
<reference evidence="3 4" key="1">
    <citation type="submission" date="2024-03" db="EMBL/GenBank/DDBJ databases">
        <title>Human intestinal bacterial collection.</title>
        <authorList>
            <person name="Pauvert C."/>
            <person name="Hitch T.C.A."/>
            <person name="Clavel T."/>
        </authorList>
    </citation>
    <scope>NUCLEOTIDE SEQUENCE [LARGE SCALE GENOMIC DNA]</scope>
    <source>
        <strain evidence="3 4">CLA-JM-H38</strain>
    </source>
</reference>
<name>A0ABV1F8D0_9FIRM</name>
<dbReference type="InterPro" id="IPR036439">
    <property type="entry name" value="Dockerin_dom_sf"/>
</dbReference>
<dbReference type="EMBL" id="JBBMEZ010000009">
    <property type="protein sequence ID" value="MEQ2469647.1"/>
    <property type="molecule type" value="Genomic_DNA"/>
</dbReference>
<accession>A0ABV1F8D0</accession>
<dbReference type="SUPFAM" id="SSF63446">
    <property type="entry name" value="Type I dockerin domain"/>
    <property type="match status" value="1"/>
</dbReference>
<comment type="caution">
    <text evidence="3">The sequence shown here is derived from an EMBL/GenBank/DDBJ whole genome shotgun (WGS) entry which is preliminary data.</text>
</comment>
<keyword evidence="1" id="KW-0732">Signal</keyword>
<dbReference type="RefSeq" id="WP_367285995.1">
    <property type="nucleotide sequence ID" value="NZ_JBBMEZ010000009.1"/>
</dbReference>
<evidence type="ECO:0000256" key="1">
    <source>
        <dbReference type="SAM" id="SignalP"/>
    </source>
</evidence>
<feature type="chain" id="PRO_5045688927" evidence="1">
    <location>
        <begin position="34"/>
        <end position="519"/>
    </location>
</feature>
<dbReference type="PROSITE" id="PS51766">
    <property type="entry name" value="DOCKERIN"/>
    <property type="match status" value="1"/>
</dbReference>
<feature type="signal peptide" evidence="1">
    <location>
        <begin position="1"/>
        <end position="33"/>
    </location>
</feature>
<dbReference type="CDD" id="cd14256">
    <property type="entry name" value="Dockerin_I"/>
    <property type="match status" value="1"/>
</dbReference>
<evidence type="ECO:0000313" key="4">
    <source>
        <dbReference type="Proteomes" id="UP001490816"/>
    </source>
</evidence>
<dbReference type="InterPro" id="IPR002105">
    <property type="entry name" value="Dockerin_1_rpt"/>
</dbReference>
<sequence length="519" mass="58674">MKIKKKAKRISSVALCVLMLLTALPMTAITANAAAQAYIKYIDTEVYIGDVLNIIVGVNGGSTDETFTYQWQAKYPSLSWVNLSDKTDRPDSKFSGVFTDHLKFQTYAELVGPGSGWKDVVFRCKVTGSKSGTFYSGKCNFPGLLEKTEIPTIGFLGLEKPEQGKIPSTTATPINSTYYSFDYIEWYKYENNKISRKLDSGETFDSGMYCCQLYFNMNRGYAVDKDAVCGLYNGDSQATILQDETTGQYYIWAYYNVPYESPSFTHQFPEAEIMIMKDKEEIIWVAAKNAASYQWQMKVKRRTPTGIIRMWKNIDDDSSTLNQFSFKGTKSNTLRIRPNTDFDETQFRCAVTGKNGDVIYSESVKVTQEVKANIIMNLKTGGSPDDTITVKVDRYTFDGVYKDSFEHDMEHSNVKPLYFGFQTFPGKHVITVSKPQCIARVYEIYLYKDDISFDVKITVPYDVNMDGVINVVDATLVQKHIVGLEDFDDYTFKIADTNGDGTISVIDATNIQKKIVNLL</sequence>
<protein>
    <submittedName>
        <fullName evidence="3">Dockerin type I repeat-containing protein</fullName>
    </submittedName>
</protein>
<gene>
    <name evidence="3" type="ORF">WMO39_04775</name>
</gene>
<dbReference type="Pfam" id="PF00404">
    <property type="entry name" value="Dockerin_1"/>
    <property type="match status" value="1"/>
</dbReference>
<proteinExistence type="predicted"/>